<dbReference type="InterPro" id="IPR019949">
    <property type="entry name" value="CmoO-like"/>
</dbReference>
<dbReference type="OrthoDB" id="9780518at2"/>
<name>A0A4Y6USL9_SACBS</name>
<comment type="similarity">
    <text evidence="1">To bacterial alkanal monooxygenase alpha and beta chains.</text>
</comment>
<sequence>MLKIGMLDQSTITEGSGPREALQATTALAKEADRLGFSRFWVSEHHSSKALAHSSPEVLIAHLAANTSRIRLGSGGIMLPHYSAYKVAENFRLLEALYPNRIDLGVGRAPGGRPLSTRALQEGHYHGADPYPQQIIDLIAYLNDAVPADHRFAGLSVSPSVDSVPQLWLLGSSGGTARLAAQTGASYAFAQFFGTPGGREATEFYHDNFEPSLMAPKPKSLAAITVVCADTQEEAERLASSSDLFFLAMYKGMELPYLPSVQTAMDYPYTPYDREQIAATRAYRVVGTQDVVKKRLLELAEEYHTDELMIVSSVHDLDARIKSVRLVAEAMELSGQTQQPEAQGSR</sequence>
<dbReference type="InterPro" id="IPR011251">
    <property type="entry name" value="Luciferase-like_dom"/>
</dbReference>
<dbReference type="PANTHER" id="PTHR30137:SF19">
    <property type="entry name" value="LUCIFERASE-LIKE MONOOXYGENASE"/>
    <property type="match status" value="1"/>
</dbReference>
<dbReference type="NCBIfam" id="TIGR03558">
    <property type="entry name" value="oxido_grp_1"/>
    <property type="match status" value="1"/>
</dbReference>
<dbReference type="Pfam" id="PF00296">
    <property type="entry name" value="Bac_luciferase"/>
    <property type="match status" value="1"/>
</dbReference>
<evidence type="ECO:0000256" key="1">
    <source>
        <dbReference type="ARBA" id="ARBA00007789"/>
    </source>
</evidence>
<evidence type="ECO:0000313" key="3">
    <source>
        <dbReference type="EMBL" id="QDH19638.1"/>
    </source>
</evidence>
<dbReference type="Gene3D" id="3.20.20.30">
    <property type="entry name" value="Luciferase-like domain"/>
    <property type="match status" value="1"/>
</dbReference>
<evidence type="ECO:0000259" key="2">
    <source>
        <dbReference type="Pfam" id="PF00296"/>
    </source>
</evidence>
<dbReference type="GO" id="GO:0005829">
    <property type="term" value="C:cytosol"/>
    <property type="evidence" value="ECO:0007669"/>
    <property type="project" value="TreeGrafter"/>
</dbReference>
<evidence type="ECO:0000313" key="4">
    <source>
        <dbReference type="Proteomes" id="UP000316968"/>
    </source>
</evidence>
<dbReference type="GO" id="GO:0016705">
    <property type="term" value="F:oxidoreductase activity, acting on paired donors, with incorporation or reduction of molecular oxygen"/>
    <property type="evidence" value="ECO:0007669"/>
    <property type="project" value="InterPro"/>
</dbReference>
<dbReference type="EMBL" id="CP041217">
    <property type="protein sequence ID" value="QDH19638.1"/>
    <property type="molecule type" value="Genomic_DNA"/>
</dbReference>
<dbReference type="RefSeq" id="WP_141446027.1">
    <property type="nucleotide sequence ID" value="NZ_CBCSAZ010000001.1"/>
</dbReference>
<keyword evidence="4" id="KW-1185">Reference proteome</keyword>
<dbReference type="Proteomes" id="UP000316968">
    <property type="component" value="Chromosome"/>
</dbReference>
<accession>A0A4Y6USL9</accession>
<proteinExistence type="predicted"/>
<dbReference type="FunFam" id="3.20.20.30:FF:000002">
    <property type="entry name" value="LLM class flavin-dependent oxidoreductase"/>
    <property type="match status" value="1"/>
</dbReference>
<gene>
    <name evidence="3" type="ORF">FFV09_01440</name>
</gene>
<protein>
    <submittedName>
        <fullName evidence="3">LLM class flavin-dependent oxidoreductase</fullName>
    </submittedName>
</protein>
<organism evidence="3 4">
    <name type="scientific">Saccharibacillus brassicae</name>
    <dbReference type="NCBI Taxonomy" id="2583377"/>
    <lineage>
        <taxon>Bacteria</taxon>
        <taxon>Bacillati</taxon>
        <taxon>Bacillota</taxon>
        <taxon>Bacilli</taxon>
        <taxon>Bacillales</taxon>
        <taxon>Paenibacillaceae</taxon>
        <taxon>Saccharibacillus</taxon>
    </lineage>
</organism>
<dbReference type="KEGG" id="saca:FFV09_01440"/>
<dbReference type="AlphaFoldDB" id="A0A4Y6USL9"/>
<dbReference type="SUPFAM" id="SSF51679">
    <property type="entry name" value="Bacterial luciferase-like"/>
    <property type="match status" value="1"/>
</dbReference>
<dbReference type="InterPro" id="IPR050766">
    <property type="entry name" value="Bact_Lucif_Oxidored"/>
</dbReference>
<dbReference type="PANTHER" id="PTHR30137">
    <property type="entry name" value="LUCIFERASE-LIKE MONOOXYGENASE"/>
    <property type="match status" value="1"/>
</dbReference>
<dbReference type="InterPro" id="IPR036661">
    <property type="entry name" value="Luciferase-like_sf"/>
</dbReference>
<feature type="domain" description="Luciferase-like" evidence="2">
    <location>
        <begin position="3"/>
        <end position="300"/>
    </location>
</feature>
<reference evidence="3 4" key="1">
    <citation type="submission" date="2019-06" db="EMBL/GenBank/DDBJ databases">
        <title>Saccharibacillus brassicae sp. nov., an endophytic bacterium isolated from Chinese cabbage seeds (Brassica pekinensis).</title>
        <authorList>
            <person name="Jiang L."/>
            <person name="Lee J."/>
            <person name="Kim S.W."/>
        </authorList>
    </citation>
    <scope>NUCLEOTIDE SEQUENCE [LARGE SCALE GENOMIC DNA]</scope>
    <source>
        <strain evidence="4">KCTC 43072 / ATSA2</strain>
    </source>
</reference>